<evidence type="ECO:0000256" key="10">
    <source>
        <dbReference type="ARBA" id="ARBA00022878"/>
    </source>
</evidence>
<evidence type="ECO:0000256" key="6">
    <source>
        <dbReference type="ARBA" id="ARBA00022723"/>
    </source>
</evidence>
<dbReference type="AlphaFoldDB" id="A0A7S3LBJ4"/>
<feature type="region of interest" description="Disordered" evidence="15">
    <location>
        <begin position="647"/>
        <end position="666"/>
    </location>
</feature>
<dbReference type="GO" id="GO:0006572">
    <property type="term" value="P:L-tyrosine catabolic process"/>
    <property type="evidence" value="ECO:0007669"/>
    <property type="project" value="UniProtKB-KW"/>
</dbReference>
<dbReference type="InterPro" id="IPR040079">
    <property type="entry name" value="Glutathione_S-Trfase"/>
</dbReference>
<dbReference type="NCBIfam" id="TIGR01266">
    <property type="entry name" value="fum_ac_acetase"/>
    <property type="match status" value="1"/>
</dbReference>
<dbReference type="InterPro" id="IPR036462">
    <property type="entry name" value="Fumarylacetoacetase_N_sf"/>
</dbReference>
<gene>
    <name evidence="18" type="ORF">ACOF00016_LOCUS15053</name>
</gene>
<keyword evidence="8 14" id="KW-0106">Calcium</keyword>
<dbReference type="Pfam" id="PF02798">
    <property type="entry name" value="GST_N"/>
    <property type="match status" value="1"/>
</dbReference>
<comment type="cofactor">
    <cofactor evidence="2 14">
        <name>Mg(2+)</name>
        <dbReference type="ChEBI" id="CHEBI:18420"/>
    </cofactor>
</comment>
<dbReference type="SUPFAM" id="SSF47616">
    <property type="entry name" value="GST C-terminal domain-like"/>
    <property type="match status" value="1"/>
</dbReference>
<dbReference type="InterPro" id="IPR015377">
    <property type="entry name" value="Fumarylacetoacetase_N"/>
</dbReference>
<protein>
    <recommendedName>
        <fullName evidence="5">fumarylacetoacetase</fullName>
        <ecNumber evidence="5">3.7.1.2</ecNumber>
    </recommendedName>
</protein>
<dbReference type="UniPathway" id="UPA00139">
    <property type="reaction ID" value="UER00341"/>
</dbReference>
<dbReference type="InterPro" id="IPR010987">
    <property type="entry name" value="Glutathione-S-Trfase_C-like"/>
</dbReference>
<dbReference type="InterPro" id="IPR036249">
    <property type="entry name" value="Thioredoxin-like_sf"/>
</dbReference>
<dbReference type="EMBL" id="HBIM01019974">
    <property type="protein sequence ID" value="CAE0418167.1"/>
    <property type="molecule type" value="Transcribed_RNA"/>
</dbReference>
<feature type="binding site" evidence="14">
    <location>
        <position position="130"/>
    </location>
    <ligand>
        <name>Ca(2+)</name>
        <dbReference type="ChEBI" id="CHEBI:29108"/>
    </ligand>
</feature>
<keyword evidence="7" id="KW-0378">Hydrolase</keyword>
<evidence type="ECO:0000313" key="18">
    <source>
        <dbReference type="EMBL" id="CAE0418167.1"/>
    </source>
</evidence>
<evidence type="ECO:0000256" key="1">
    <source>
        <dbReference type="ARBA" id="ARBA00001913"/>
    </source>
</evidence>
<evidence type="ECO:0000256" key="9">
    <source>
        <dbReference type="ARBA" id="ARBA00022842"/>
    </source>
</evidence>
<sequence length="666" mass="73865">MLLSSWISVPETSEFSLQNLPYGVFSPKGRTDRRCGTIVGETVLDLSILEEAGLFDDVAPPGIFRGKLLNPFLECRPGVWRSVRKRLVALLEEKGGDARLRNDGRLQSVAFHSLEGVKLHLPIQVGDYTDFYSSREHATNVGIMFRGKDNALQPNWLHLPVGYHGRSSTIQVSGHSFPRPMGQLQKNPDDPMEGSVLGPSELLDFELEIAAVVGGPPNEGPMDIAQAKERIFGYMLMNDWSARDIQKWEYVPLGPFTSKNFATTVAPWIVPAEALEAFRVPTSAGTQDNPEPLPYLKDPEYSSYDIQLKVAIQPEKASESHVISRSNFVHLYWNPPQQLVHHSVTGCVMNAGDMLGSGTISGTDPISFGSMLELSWKGTKEIPVGNEVRKFLHDGDTVTMRGCCEKDGWGRVGFGECRATVLPPTRQPRVGSTEDFALTRYRNFKLYGFCQSSSTWRVRMVLGYKNIPYETISVDLTKKENQSESHKRLNALGQVPILECFDAEMEKPITLTQSLAIVEFLEDAVPGRKSIYPRDLTQRGKVKEIVEIVNSGIQPLQNKAYLKRLELSSNGAISAAQEAHDVIERGLRTLETLVQEQQSKFGGPFCAGTFSPTLADFCVIPQLANARRFDVEVGSVCPTLVSAESMSKSSEWYKSSSPQAQPDYKG</sequence>
<feature type="binding site" evidence="13">
    <location>
        <position position="359"/>
    </location>
    <ligand>
        <name>substrate</name>
    </ligand>
</feature>
<dbReference type="SUPFAM" id="SSF63433">
    <property type="entry name" value="Fumarylacetoacetate hydrolase, FAH, N-terminal domain"/>
    <property type="match status" value="1"/>
</dbReference>
<feature type="binding site" evidence="13">
    <location>
        <position position="132"/>
    </location>
    <ligand>
        <name>substrate</name>
    </ligand>
</feature>
<comment type="similarity">
    <text evidence="4">Belongs to the FAH family.</text>
</comment>
<dbReference type="EC" id="3.7.1.2" evidence="5"/>
<dbReference type="InterPro" id="IPR004045">
    <property type="entry name" value="Glutathione_S-Trfase_N"/>
</dbReference>
<feature type="binding site" evidence="14">
    <location>
        <position position="263"/>
    </location>
    <ligand>
        <name>Mg(2+)</name>
        <dbReference type="ChEBI" id="CHEBI:18420"/>
    </ligand>
</feature>
<dbReference type="GO" id="GO:0006559">
    <property type="term" value="P:L-phenylalanine catabolic process"/>
    <property type="evidence" value="ECO:0007669"/>
    <property type="project" value="UniProtKB-UniPathway"/>
</dbReference>
<feature type="binding site" evidence="14">
    <location>
        <position position="239"/>
    </location>
    <ligand>
        <name>Mg(2+)</name>
        <dbReference type="ChEBI" id="CHEBI:18420"/>
    </ligand>
</feature>
<evidence type="ECO:0000256" key="12">
    <source>
        <dbReference type="PIRSR" id="PIRSR605959-1"/>
    </source>
</evidence>
<evidence type="ECO:0000256" key="8">
    <source>
        <dbReference type="ARBA" id="ARBA00022837"/>
    </source>
</evidence>
<proteinExistence type="inferred from homology"/>
<keyword evidence="10" id="KW-0828">Tyrosine catabolism</keyword>
<accession>A0A7S3LBJ4</accession>
<feature type="binding site" evidence="14">
    <location>
        <position position="208"/>
    </location>
    <ligand>
        <name>Ca(2+)</name>
        <dbReference type="ChEBI" id="CHEBI:29108"/>
    </ligand>
</feature>
<dbReference type="GO" id="GO:1902000">
    <property type="term" value="P:homogentisate catabolic process"/>
    <property type="evidence" value="ECO:0007669"/>
    <property type="project" value="TreeGrafter"/>
</dbReference>
<feature type="active site" description="Proton acceptor" evidence="12">
    <location>
        <position position="137"/>
    </location>
</feature>
<dbReference type="PANTHER" id="PTHR43069">
    <property type="entry name" value="FUMARYLACETOACETASE"/>
    <property type="match status" value="1"/>
</dbReference>
<keyword evidence="6 14" id="KW-0479">Metal-binding</keyword>
<evidence type="ECO:0000256" key="11">
    <source>
        <dbReference type="ARBA" id="ARBA00023232"/>
    </source>
</evidence>
<evidence type="ECO:0000259" key="17">
    <source>
        <dbReference type="PROSITE" id="PS50405"/>
    </source>
</evidence>
<evidence type="ECO:0000256" key="5">
    <source>
        <dbReference type="ARBA" id="ARBA00012094"/>
    </source>
</evidence>
<name>A0A7S3LBJ4_9STRA</name>
<comment type="cofactor">
    <cofactor evidence="1 14">
        <name>Ca(2+)</name>
        <dbReference type="ChEBI" id="CHEBI:29108"/>
    </cofactor>
</comment>
<evidence type="ECO:0000256" key="4">
    <source>
        <dbReference type="ARBA" id="ARBA00010211"/>
    </source>
</evidence>
<feature type="compositionally biased region" description="Low complexity" evidence="15">
    <location>
        <begin position="647"/>
        <end position="657"/>
    </location>
</feature>
<dbReference type="PROSITE" id="PS50404">
    <property type="entry name" value="GST_NTER"/>
    <property type="match status" value="1"/>
</dbReference>
<dbReference type="Gene3D" id="3.40.30.10">
    <property type="entry name" value="Glutaredoxin"/>
    <property type="match status" value="1"/>
</dbReference>
<feature type="binding site" evidence="14">
    <location>
        <position position="239"/>
    </location>
    <ligand>
        <name>Ca(2+)</name>
        <dbReference type="ChEBI" id="CHEBI:29108"/>
    </ligand>
</feature>
<dbReference type="Pfam" id="PF01557">
    <property type="entry name" value="FAA_hydrolase"/>
    <property type="match status" value="1"/>
</dbReference>
<feature type="domain" description="GST C-terminal" evidence="17">
    <location>
        <begin position="535"/>
        <end position="666"/>
    </location>
</feature>
<evidence type="ECO:0000256" key="2">
    <source>
        <dbReference type="ARBA" id="ARBA00001946"/>
    </source>
</evidence>
<dbReference type="SFLD" id="SFLDS00019">
    <property type="entry name" value="Glutathione_Transferase_(cytos"/>
    <property type="match status" value="1"/>
</dbReference>
<evidence type="ECO:0000256" key="3">
    <source>
        <dbReference type="ARBA" id="ARBA00004782"/>
    </source>
</evidence>
<dbReference type="GO" id="GO:0004334">
    <property type="term" value="F:fumarylacetoacetase activity"/>
    <property type="evidence" value="ECO:0007669"/>
    <property type="project" value="UniProtKB-EC"/>
</dbReference>
<dbReference type="SUPFAM" id="SSF52833">
    <property type="entry name" value="Thioredoxin-like"/>
    <property type="match status" value="1"/>
</dbReference>
<dbReference type="Pfam" id="PF09298">
    <property type="entry name" value="FAA_hydrolase_N"/>
    <property type="match status" value="1"/>
</dbReference>
<dbReference type="InterPro" id="IPR036663">
    <property type="entry name" value="Fumarylacetoacetase_C_sf"/>
</dbReference>
<dbReference type="GO" id="GO:0046872">
    <property type="term" value="F:metal ion binding"/>
    <property type="evidence" value="ECO:0007669"/>
    <property type="project" value="UniProtKB-KW"/>
</dbReference>
<dbReference type="FunFam" id="3.90.850.10:FF:000009">
    <property type="entry name" value="Fumarylacetoacetase"/>
    <property type="match status" value="1"/>
</dbReference>
<feature type="binding site" evidence="13">
    <location>
        <position position="146"/>
    </location>
    <ligand>
        <name>substrate</name>
    </ligand>
</feature>
<reference evidence="18" key="1">
    <citation type="submission" date="2021-01" db="EMBL/GenBank/DDBJ databases">
        <authorList>
            <person name="Corre E."/>
            <person name="Pelletier E."/>
            <person name="Niang G."/>
            <person name="Scheremetjew M."/>
            <person name="Finn R."/>
            <person name="Kale V."/>
            <person name="Holt S."/>
            <person name="Cochrane G."/>
            <person name="Meng A."/>
            <person name="Brown T."/>
            <person name="Cohen L."/>
        </authorList>
    </citation>
    <scope>NUCLEOTIDE SEQUENCE</scope>
    <source>
        <strain evidence="18">CCMP127</strain>
    </source>
</reference>
<evidence type="ECO:0000256" key="7">
    <source>
        <dbReference type="ARBA" id="ARBA00022801"/>
    </source>
</evidence>
<feature type="binding site" evidence="13">
    <location>
        <position position="246"/>
    </location>
    <ligand>
        <name>substrate</name>
    </ligand>
</feature>
<dbReference type="InterPro" id="IPR011234">
    <property type="entry name" value="Fumarylacetoacetase-like_C"/>
</dbReference>
<dbReference type="Gene3D" id="3.90.850.10">
    <property type="entry name" value="Fumarylacetoacetase-like, C-terminal domain"/>
    <property type="match status" value="1"/>
</dbReference>
<dbReference type="InterPro" id="IPR005959">
    <property type="entry name" value="Fumarylacetoacetase"/>
</dbReference>
<dbReference type="SFLD" id="SFLDG00358">
    <property type="entry name" value="Main_(cytGST)"/>
    <property type="match status" value="1"/>
</dbReference>
<dbReference type="InterPro" id="IPR036282">
    <property type="entry name" value="Glutathione-S-Trfase_C_sf"/>
</dbReference>
<keyword evidence="9 14" id="KW-0460">Magnesium</keyword>
<organism evidence="18">
    <name type="scientific">Amphora coffeiformis</name>
    <dbReference type="NCBI Taxonomy" id="265554"/>
    <lineage>
        <taxon>Eukaryota</taxon>
        <taxon>Sar</taxon>
        <taxon>Stramenopiles</taxon>
        <taxon>Ochrophyta</taxon>
        <taxon>Bacillariophyta</taxon>
        <taxon>Bacillariophyceae</taxon>
        <taxon>Bacillariophycidae</taxon>
        <taxon>Thalassiophysales</taxon>
        <taxon>Catenulaceae</taxon>
        <taxon>Amphora</taxon>
    </lineage>
</organism>
<dbReference type="PROSITE" id="PS50405">
    <property type="entry name" value="GST_CTER"/>
    <property type="match status" value="1"/>
</dbReference>
<comment type="pathway">
    <text evidence="3">Amino-acid degradation; L-phenylalanine degradation; acetoacetate and fumarate from L-phenylalanine: step 6/6.</text>
</comment>
<evidence type="ECO:0000256" key="13">
    <source>
        <dbReference type="PIRSR" id="PIRSR605959-2"/>
    </source>
</evidence>
<feature type="binding site" evidence="13">
    <location>
        <position position="250"/>
    </location>
    <ligand>
        <name>substrate</name>
    </ligand>
</feature>
<feature type="domain" description="GST N-terminal" evidence="16">
    <location>
        <begin position="442"/>
        <end position="529"/>
    </location>
</feature>
<dbReference type="PANTHER" id="PTHR43069:SF2">
    <property type="entry name" value="FUMARYLACETOACETASE"/>
    <property type="match status" value="1"/>
</dbReference>
<feature type="binding site" evidence="14">
    <location>
        <position position="259"/>
    </location>
    <ligand>
        <name>Mg(2+)</name>
        <dbReference type="ChEBI" id="CHEBI:18420"/>
    </ligand>
</feature>
<dbReference type="Gene3D" id="1.20.1050.10">
    <property type="match status" value="1"/>
</dbReference>
<keyword evidence="11" id="KW-0585">Phenylalanine catabolism</keyword>
<feature type="binding site" evidence="14">
    <location>
        <position position="206"/>
    </location>
    <ligand>
        <name>Ca(2+)</name>
        <dbReference type="ChEBI" id="CHEBI:29108"/>
    </ligand>
</feature>
<evidence type="ECO:0000259" key="16">
    <source>
        <dbReference type="PROSITE" id="PS50404"/>
    </source>
</evidence>
<evidence type="ECO:0000256" key="14">
    <source>
        <dbReference type="PIRSR" id="PIRSR605959-3"/>
    </source>
</evidence>
<evidence type="ECO:0000256" key="15">
    <source>
        <dbReference type="SAM" id="MobiDB-lite"/>
    </source>
</evidence>
<dbReference type="Gene3D" id="2.30.30.230">
    <property type="entry name" value="Fumarylacetoacetase, N-terminal domain"/>
    <property type="match status" value="1"/>
</dbReference>
<dbReference type="SUPFAM" id="SSF56529">
    <property type="entry name" value="FAH"/>
    <property type="match status" value="1"/>
</dbReference>